<evidence type="ECO:0000256" key="5">
    <source>
        <dbReference type="RuleBase" id="RU363050"/>
    </source>
</evidence>
<comment type="caution">
    <text evidence="7">The sequence shown here is derived from an EMBL/GenBank/DDBJ whole genome shotgun (WGS) entry which is preliminary data.</text>
</comment>
<accession>A0AAD5WXV8</accession>
<comment type="similarity">
    <text evidence="1 5">Belongs to the TUBGCP family.</text>
</comment>
<sequence>MKSIDGGRYSQDIEKAYQYANETLLDLLFNKEKLMERLRSLKHYFFLDQSDFLVHFFDIALEQLVRPAKEVPLDHVRSLLELVLRNPASVSAVDPYKADVVADIGQISLVEQLLKINSVQGIDIKKHMEEIRRRDRGGAYDPDASFMTVSEEAPRVGGMAGVASSSLLTGIDAFTLGYTVRFPVSLVINKKVLTKYQLLFRNLFHCKYVERQLSAAWREQGKARLYQRGGRFLRKKPSSILSDRRNEEQEDPEVKRDALFVARLCALRGKMLHFVQEFMYYVCYEVLEPSWEGLEKELPKVKTVDEVLKTHNDFLDTCLKECMLTNPALIKLFSHLMTTCTNFCTFSNNYIRHKTPPSRSYTTAASLHSDFGVPIGLTHAEHPSAPPLYPSSSSSKAFDPARTEKHMRRFEMEFVQGMRKLIDGLQYYGATETPRLADLLSRMDYNMFYARLPPDLSVVASVPVGDARGGVERKQAWGAGM</sequence>
<evidence type="ECO:0000313" key="8">
    <source>
        <dbReference type="Proteomes" id="UP001212841"/>
    </source>
</evidence>
<dbReference type="InterPro" id="IPR040457">
    <property type="entry name" value="GCP_C"/>
</dbReference>
<comment type="subcellular location">
    <subcellularLocation>
        <location evidence="5">Cytoplasm</location>
        <location evidence="5">Cytoskeleton</location>
        <location evidence="5">Microtubule organizing center</location>
    </subcellularLocation>
</comment>
<dbReference type="GO" id="GO:0005816">
    <property type="term" value="C:spindle pole body"/>
    <property type="evidence" value="ECO:0007669"/>
    <property type="project" value="UniProtKB-ARBA"/>
</dbReference>
<dbReference type="InterPro" id="IPR042241">
    <property type="entry name" value="GCP_C_sf"/>
</dbReference>
<protein>
    <recommendedName>
        <fullName evidence="5">Spindle pole body component</fullName>
    </recommendedName>
</protein>
<proteinExistence type="inferred from homology"/>
<dbReference type="AlphaFoldDB" id="A0AAD5WXV8"/>
<dbReference type="GO" id="GO:0051011">
    <property type="term" value="F:microtubule minus-end binding"/>
    <property type="evidence" value="ECO:0007669"/>
    <property type="project" value="TreeGrafter"/>
</dbReference>
<evidence type="ECO:0000313" key="7">
    <source>
        <dbReference type="EMBL" id="KAJ3037427.1"/>
    </source>
</evidence>
<dbReference type="InterPro" id="IPR007259">
    <property type="entry name" value="GCP"/>
</dbReference>
<keyword evidence="4 5" id="KW-0206">Cytoskeleton</keyword>
<dbReference type="GO" id="GO:0005874">
    <property type="term" value="C:microtubule"/>
    <property type="evidence" value="ECO:0007669"/>
    <property type="project" value="UniProtKB-KW"/>
</dbReference>
<feature type="domain" description="Gamma tubulin complex component C-terminal" evidence="6">
    <location>
        <begin position="34"/>
        <end position="449"/>
    </location>
</feature>
<evidence type="ECO:0000256" key="2">
    <source>
        <dbReference type="ARBA" id="ARBA00022490"/>
    </source>
</evidence>
<dbReference type="Proteomes" id="UP001212841">
    <property type="component" value="Unassembled WGS sequence"/>
</dbReference>
<evidence type="ECO:0000256" key="3">
    <source>
        <dbReference type="ARBA" id="ARBA00022701"/>
    </source>
</evidence>
<dbReference type="PANTHER" id="PTHR19302:SF13">
    <property type="entry name" value="GAMMA-TUBULIN COMPLEX COMPONENT 2"/>
    <property type="match status" value="1"/>
</dbReference>
<dbReference type="Pfam" id="PF04130">
    <property type="entry name" value="GCP_C_terminal"/>
    <property type="match status" value="1"/>
</dbReference>
<dbReference type="GO" id="GO:0031122">
    <property type="term" value="P:cytoplasmic microtubule organization"/>
    <property type="evidence" value="ECO:0007669"/>
    <property type="project" value="TreeGrafter"/>
</dbReference>
<organism evidence="7 8">
    <name type="scientific">Rhizophlyctis rosea</name>
    <dbReference type="NCBI Taxonomy" id="64517"/>
    <lineage>
        <taxon>Eukaryota</taxon>
        <taxon>Fungi</taxon>
        <taxon>Fungi incertae sedis</taxon>
        <taxon>Chytridiomycota</taxon>
        <taxon>Chytridiomycota incertae sedis</taxon>
        <taxon>Chytridiomycetes</taxon>
        <taxon>Rhizophlyctidales</taxon>
        <taxon>Rhizophlyctidaceae</taxon>
        <taxon>Rhizophlyctis</taxon>
    </lineage>
</organism>
<dbReference type="Gene3D" id="1.20.120.1900">
    <property type="entry name" value="Gamma-tubulin complex, C-terminal domain"/>
    <property type="match status" value="1"/>
</dbReference>
<evidence type="ECO:0000259" key="6">
    <source>
        <dbReference type="Pfam" id="PF04130"/>
    </source>
</evidence>
<reference evidence="7" key="1">
    <citation type="submission" date="2020-05" db="EMBL/GenBank/DDBJ databases">
        <title>Phylogenomic resolution of chytrid fungi.</title>
        <authorList>
            <person name="Stajich J.E."/>
            <person name="Amses K."/>
            <person name="Simmons R."/>
            <person name="Seto K."/>
            <person name="Myers J."/>
            <person name="Bonds A."/>
            <person name="Quandt C.A."/>
            <person name="Barry K."/>
            <person name="Liu P."/>
            <person name="Grigoriev I."/>
            <person name="Longcore J.E."/>
            <person name="James T.Y."/>
        </authorList>
    </citation>
    <scope>NUCLEOTIDE SEQUENCE</scope>
    <source>
        <strain evidence="7">JEL0318</strain>
    </source>
</reference>
<evidence type="ECO:0000256" key="1">
    <source>
        <dbReference type="ARBA" id="ARBA00010337"/>
    </source>
</evidence>
<keyword evidence="8" id="KW-1185">Reference proteome</keyword>
<keyword evidence="3 5" id="KW-0493">Microtubule</keyword>
<keyword evidence="2 5" id="KW-0963">Cytoplasm</keyword>
<name>A0AAD5WXV8_9FUNG</name>
<dbReference type="GO" id="GO:0000930">
    <property type="term" value="C:gamma-tubulin complex"/>
    <property type="evidence" value="ECO:0007669"/>
    <property type="project" value="TreeGrafter"/>
</dbReference>
<dbReference type="GO" id="GO:0000278">
    <property type="term" value="P:mitotic cell cycle"/>
    <property type="evidence" value="ECO:0007669"/>
    <property type="project" value="TreeGrafter"/>
</dbReference>
<dbReference type="GO" id="GO:0007020">
    <property type="term" value="P:microtubule nucleation"/>
    <property type="evidence" value="ECO:0007669"/>
    <property type="project" value="InterPro"/>
</dbReference>
<dbReference type="PANTHER" id="PTHR19302">
    <property type="entry name" value="GAMMA TUBULIN COMPLEX PROTEIN"/>
    <property type="match status" value="1"/>
</dbReference>
<dbReference type="GO" id="GO:0043015">
    <property type="term" value="F:gamma-tubulin binding"/>
    <property type="evidence" value="ECO:0007669"/>
    <property type="project" value="InterPro"/>
</dbReference>
<dbReference type="EMBL" id="JADGJD010001831">
    <property type="protein sequence ID" value="KAJ3037427.1"/>
    <property type="molecule type" value="Genomic_DNA"/>
</dbReference>
<evidence type="ECO:0000256" key="4">
    <source>
        <dbReference type="ARBA" id="ARBA00023212"/>
    </source>
</evidence>
<gene>
    <name evidence="7" type="ORF">HK097_003517</name>
</gene>
<dbReference type="GO" id="GO:0051321">
    <property type="term" value="P:meiotic cell cycle"/>
    <property type="evidence" value="ECO:0007669"/>
    <property type="project" value="TreeGrafter"/>
</dbReference>
<dbReference type="GO" id="GO:0000922">
    <property type="term" value="C:spindle pole"/>
    <property type="evidence" value="ECO:0007669"/>
    <property type="project" value="InterPro"/>
</dbReference>
<dbReference type="GO" id="GO:0051225">
    <property type="term" value="P:spindle assembly"/>
    <property type="evidence" value="ECO:0007669"/>
    <property type="project" value="TreeGrafter"/>
</dbReference>